<dbReference type="AlphaFoldDB" id="A0A0D2EQU9"/>
<dbReference type="SUPFAM" id="SSF56784">
    <property type="entry name" value="HAD-like"/>
    <property type="match status" value="1"/>
</dbReference>
<dbReference type="HOGENOM" id="CLU_058495_0_0_1"/>
<evidence type="ECO:0000313" key="3">
    <source>
        <dbReference type="Proteomes" id="UP000054342"/>
    </source>
</evidence>
<organism evidence="2 3">
    <name type="scientific">Exophiala xenobiotica</name>
    <dbReference type="NCBI Taxonomy" id="348802"/>
    <lineage>
        <taxon>Eukaryota</taxon>
        <taxon>Fungi</taxon>
        <taxon>Dikarya</taxon>
        <taxon>Ascomycota</taxon>
        <taxon>Pezizomycotina</taxon>
        <taxon>Eurotiomycetes</taxon>
        <taxon>Chaetothyriomycetidae</taxon>
        <taxon>Chaetothyriales</taxon>
        <taxon>Herpotrichiellaceae</taxon>
        <taxon>Exophiala</taxon>
    </lineage>
</organism>
<proteinExistence type="predicted"/>
<dbReference type="GO" id="GO:0016791">
    <property type="term" value="F:phosphatase activity"/>
    <property type="evidence" value="ECO:0007669"/>
    <property type="project" value="InterPro"/>
</dbReference>
<dbReference type="PANTHER" id="PTHR28181:SF2">
    <property type="entry name" value="PHOSPHORIC MONOESTER HYDROLASE"/>
    <property type="match status" value="1"/>
</dbReference>
<dbReference type="EMBL" id="KN847319">
    <property type="protein sequence ID" value="KIW57115.1"/>
    <property type="molecule type" value="Genomic_DNA"/>
</dbReference>
<evidence type="ECO:0000313" key="2">
    <source>
        <dbReference type="EMBL" id="KIW57115.1"/>
    </source>
</evidence>
<dbReference type="Gene3D" id="3.90.1470.20">
    <property type="match status" value="1"/>
</dbReference>
<protein>
    <recommendedName>
        <fullName evidence="4">2,3-diketo-5-methylthio-1-phosphopentane phosphatase</fullName>
    </recommendedName>
</protein>
<dbReference type="InterPro" id="IPR036412">
    <property type="entry name" value="HAD-like_sf"/>
</dbReference>
<dbReference type="OrthoDB" id="2342176at2759"/>
<dbReference type="RefSeq" id="XP_013317699.1">
    <property type="nucleotide sequence ID" value="XM_013462245.1"/>
</dbReference>
<dbReference type="GeneID" id="25327621"/>
<dbReference type="Gene3D" id="3.40.50.1000">
    <property type="entry name" value="HAD superfamily/HAD-like"/>
    <property type="match status" value="1"/>
</dbReference>
<dbReference type="Pfam" id="PF12710">
    <property type="entry name" value="HAD"/>
    <property type="match status" value="1"/>
</dbReference>
<dbReference type="Proteomes" id="UP000054342">
    <property type="component" value="Unassembled WGS sequence"/>
</dbReference>
<reference evidence="2 3" key="1">
    <citation type="submission" date="2015-01" db="EMBL/GenBank/DDBJ databases">
        <title>The Genome Sequence of Exophiala xenobiotica CBS118157.</title>
        <authorList>
            <consortium name="The Broad Institute Genomics Platform"/>
            <person name="Cuomo C."/>
            <person name="de Hoog S."/>
            <person name="Gorbushina A."/>
            <person name="Stielow B."/>
            <person name="Teixiera M."/>
            <person name="Abouelleil A."/>
            <person name="Chapman S.B."/>
            <person name="Priest M."/>
            <person name="Young S.K."/>
            <person name="Wortman J."/>
            <person name="Nusbaum C."/>
            <person name="Birren B."/>
        </authorList>
    </citation>
    <scope>NUCLEOTIDE SEQUENCE [LARGE SCALE GENOMIC DNA]</scope>
    <source>
        <strain evidence="2 3">CBS 118157</strain>
    </source>
</reference>
<name>A0A0D2EQU9_9EURO</name>
<dbReference type="InterPro" id="IPR050849">
    <property type="entry name" value="HAD-like_hydrolase_phosphatase"/>
</dbReference>
<gene>
    <name evidence="2" type="ORF">PV05_05713</name>
</gene>
<evidence type="ECO:0000256" key="1">
    <source>
        <dbReference type="ARBA" id="ARBA00022801"/>
    </source>
</evidence>
<accession>A0A0D2EQU9</accession>
<sequence>MQAPAPRTYVSYPLSCCLACFCSYIRRWKTSSYYFASLQTLASTSSISSRPRFTMAPIAITPPALESKQARPGIQRANTANMGTKRKIICFSDFDGTIFMQDTGHTLFDNFGCGPERRAILAKQMEDGERTFREVSDELYASLDVPFEDGFEVMKTALEIDPDFQTFHEFCVNNSVPFNVISAGLKPVLRRVLDHFIGEDMSKHIEIVANDAKIAEDGSKWEAVWRHDTHLGHDKAQSINEYREVAQMQSDNGTIPLIVFIGDGVSDLPAAREADVLFARRGLKLEEYCVEHKLPYIPFDTFADIQKEVIKIAKIDDEKTHGKGVPATFNPRANMWRRASSKASVPFFAAMSPSREEKAFMWPEAFTQPATVQNTDAAKAAVAAPVA</sequence>
<dbReference type="PANTHER" id="PTHR28181">
    <property type="entry name" value="UPF0655 PROTEIN YCR015C"/>
    <property type="match status" value="1"/>
</dbReference>
<evidence type="ECO:0008006" key="4">
    <source>
        <dbReference type="Google" id="ProtNLM"/>
    </source>
</evidence>
<dbReference type="InterPro" id="IPR006384">
    <property type="entry name" value="HAD_hydro_PyrdxlP_Pase-like"/>
</dbReference>
<keyword evidence="3" id="KW-1185">Reference proteome</keyword>
<keyword evidence="1" id="KW-0378">Hydrolase</keyword>
<dbReference type="STRING" id="348802.A0A0D2EQU9"/>
<dbReference type="NCBIfam" id="TIGR01488">
    <property type="entry name" value="HAD-SF-IB"/>
    <property type="match status" value="1"/>
</dbReference>
<dbReference type="NCBIfam" id="TIGR01489">
    <property type="entry name" value="DKMTPPase-SF"/>
    <property type="match status" value="1"/>
</dbReference>
<dbReference type="InterPro" id="IPR023214">
    <property type="entry name" value="HAD_sf"/>
</dbReference>